<accession>A0A1G6SGR1</accession>
<dbReference type="EMBL" id="FMZH01000004">
    <property type="protein sequence ID" value="SDD16058.1"/>
    <property type="molecule type" value="Genomic_DNA"/>
</dbReference>
<protein>
    <recommendedName>
        <fullName evidence="3">Lipoprotein</fullName>
    </recommendedName>
</protein>
<dbReference type="Proteomes" id="UP000199455">
    <property type="component" value="Unassembled WGS sequence"/>
</dbReference>
<dbReference type="AlphaFoldDB" id="A0A1G6SGR1"/>
<evidence type="ECO:0000313" key="1">
    <source>
        <dbReference type="EMBL" id="SDD16058.1"/>
    </source>
</evidence>
<reference evidence="2" key="1">
    <citation type="submission" date="2016-10" db="EMBL/GenBank/DDBJ databases">
        <authorList>
            <person name="Varghese N."/>
            <person name="Submissions S."/>
        </authorList>
    </citation>
    <scope>NUCLEOTIDE SEQUENCE [LARGE SCALE GENOMIC DNA]</scope>
    <source>
        <strain evidence="2">DSM 18609</strain>
    </source>
</reference>
<name>A0A1G6SGR1_9SPHI</name>
<dbReference type="STRING" id="390242.SAMN04488024_104248"/>
<proteinExistence type="predicted"/>
<organism evidence="1 2">
    <name type="scientific">Pedobacter soli</name>
    <dbReference type="NCBI Taxonomy" id="390242"/>
    <lineage>
        <taxon>Bacteria</taxon>
        <taxon>Pseudomonadati</taxon>
        <taxon>Bacteroidota</taxon>
        <taxon>Sphingobacteriia</taxon>
        <taxon>Sphingobacteriales</taxon>
        <taxon>Sphingobacteriaceae</taxon>
        <taxon>Pedobacter</taxon>
    </lineage>
</organism>
<evidence type="ECO:0008006" key="3">
    <source>
        <dbReference type="Google" id="ProtNLM"/>
    </source>
</evidence>
<gene>
    <name evidence="1" type="ORF">SAMN04488024_104248</name>
</gene>
<sequence length="180" mass="20583">MRKLPIFVISCFILFSACQSKQGKEAGSVEFKNVNQSVAKSFSDLKTLDTFKIELTGRKPEDMVLTFTIKKADGKEIYNAKIKGTELLGSTDPNIDLTKEKDQIVFIKTIADDFFSDENFLEPAVMPEDKADNYVPDKALYEELKKKGLNGFKYRLGKENNIYIAWSEQEQKVKIYYNCC</sequence>
<dbReference type="PROSITE" id="PS51257">
    <property type="entry name" value="PROKAR_LIPOPROTEIN"/>
    <property type="match status" value="1"/>
</dbReference>
<dbReference type="RefSeq" id="WP_090768545.1">
    <property type="nucleotide sequence ID" value="NZ_FMZH01000004.1"/>
</dbReference>
<keyword evidence="2" id="KW-1185">Reference proteome</keyword>
<evidence type="ECO:0000313" key="2">
    <source>
        <dbReference type="Proteomes" id="UP000199455"/>
    </source>
</evidence>